<keyword evidence="1" id="KW-0472">Membrane</keyword>
<evidence type="ECO:0000256" key="1">
    <source>
        <dbReference type="SAM" id="Phobius"/>
    </source>
</evidence>
<keyword evidence="1" id="KW-0812">Transmembrane</keyword>
<feature type="transmembrane region" description="Helical" evidence="1">
    <location>
        <begin position="9"/>
        <end position="26"/>
    </location>
</feature>
<dbReference type="EMBL" id="LAZR01000271">
    <property type="protein sequence ID" value="KKN77938.1"/>
    <property type="molecule type" value="Genomic_DNA"/>
</dbReference>
<accession>A0A0F9WHS2</accession>
<gene>
    <name evidence="2" type="ORF">LCGC14_0355030</name>
</gene>
<name>A0A0F9WHS2_9ZZZZ</name>
<proteinExistence type="predicted"/>
<organism evidence="2">
    <name type="scientific">marine sediment metagenome</name>
    <dbReference type="NCBI Taxonomy" id="412755"/>
    <lineage>
        <taxon>unclassified sequences</taxon>
        <taxon>metagenomes</taxon>
        <taxon>ecological metagenomes</taxon>
    </lineage>
</organism>
<protein>
    <submittedName>
        <fullName evidence="2">Uncharacterized protein</fullName>
    </submittedName>
</protein>
<feature type="transmembrane region" description="Helical" evidence="1">
    <location>
        <begin position="32"/>
        <end position="50"/>
    </location>
</feature>
<evidence type="ECO:0000313" key="2">
    <source>
        <dbReference type="EMBL" id="KKN77938.1"/>
    </source>
</evidence>
<sequence>MSKKGLKGVAIGWLGIAVIGGLIWAVPAHAMVISYGIIGAGLLTCLFYKFGKTYER</sequence>
<comment type="caution">
    <text evidence="2">The sequence shown here is derived from an EMBL/GenBank/DDBJ whole genome shotgun (WGS) entry which is preliminary data.</text>
</comment>
<reference evidence="2" key="1">
    <citation type="journal article" date="2015" name="Nature">
        <title>Complex archaea that bridge the gap between prokaryotes and eukaryotes.</title>
        <authorList>
            <person name="Spang A."/>
            <person name="Saw J.H."/>
            <person name="Jorgensen S.L."/>
            <person name="Zaremba-Niedzwiedzka K."/>
            <person name="Martijn J."/>
            <person name="Lind A.E."/>
            <person name="van Eijk R."/>
            <person name="Schleper C."/>
            <person name="Guy L."/>
            <person name="Ettema T.J."/>
        </authorList>
    </citation>
    <scope>NUCLEOTIDE SEQUENCE</scope>
</reference>
<dbReference type="AlphaFoldDB" id="A0A0F9WHS2"/>
<keyword evidence="1" id="KW-1133">Transmembrane helix</keyword>